<evidence type="ECO:0000259" key="2">
    <source>
        <dbReference type="PROSITE" id="PS50158"/>
    </source>
</evidence>
<keyword evidence="1" id="KW-0479">Metal-binding</keyword>
<gene>
    <name evidence="3" type="ORF">SO802_018909</name>
</gene>
<dbReference type="AlphaFoldDB" id="A0AAW2CMP4"/>
<keyword evidence="1" id="KW-0862">Zinc</keyword>
<comment type="caution">
    <text evidence="3">The sequence shown here is derived from an EMBL/GenBank/DDBJ whole genome shotgun (WGS) entry which is preliminary data.</text>
</comment>
<dbReference type="InterPro" id="IPR036875">
    <property type="entry name" value="Znf_CCHC_sf"/>
</dbReference>
<feature type="domain" description="CCHC-type" evidence="2">
    <location>
        <begin position="56"/>
        <end position="70"/>
    </location>
</feature>
<dbReference type="GO" id="GO:0003676">
    <property type="term" value="F:nucleic acid binding"/>
    <property type="evidence" value="ECO:0007669"/>
    <property type="project" value="InterPro"/>
</dbReference>
<evidence type="ECO:0000256" key="1">
    <source>
        <dbReference type="PROSITE-ProRule" id="PRU00047"/>
    </source>
</evidence>
<keyword evidence="4" id="KW-1185">Reference proteome</keyword>
<dbReference type="PANTHER" id="PTHR31286:SF99">
    <property type="entry name" value="DUF4283 DOMAIN-CONTAINING PROTEIN"/>
    <property type="match status" value="1"/>
</dbReference>
<reference evidence="3 4" key="1">
    <citation type="submission" date="2024-01" db="EMBL/GenBank/DDBJ databases">
        <title>A telomere-to-telomere, gap-free genome of sweet tea (Lithocarpus litseifolius).</title>
        <authorList>
            <person name="Zhou J."/>
        </authorList>
    </citation>
    <scope>NUCLEOTIDE SEQUENCE [LARGE SCALE GENOMIC DNA]</scope>
    <source>
        <strain evidence="3">Zhou-2022a</strain>
        <tissue evidence="3">Leaf</tissue>
    </source>
</reference>
<dbReference type="Proteomes" id="UP001459277">
    <property type="component" value="Unassembled WGS sequence"/>
</dbReference>
<evidence type="ECO:0000313" key="3">
    <source>
        <dbReference type="EMBL" id="KAK9999306.1"/>
    </source>
</evidence>
<dbReference type="InterPro" id="IPR040256">
    <property type="entry name" value="At4g02000-like"/>
</dbReference>
<dbReference type="GO" id="GO:0008270">
    <property type="term" value="F:zinc ion binding"/>
    <property type="evidence" value="ECO:0007669"/>
    <property type="project" value="UniProtKB-KW"/>
</dbReference>
<evidence type="ECO:0000313" key="4">
    <source>
        <dbReference type="Proteomes" id="UP001459277"/>
    </source>
</evidence>
<organism evidence="3 4">
    <name type="scientific">Lithocarpus litseifolius</name>
    <dbReference type="NCBI Taxonomy" id="425828"/>
    <lineage>
        <taxon>Eukaryota</taxon>
        <taxon>Viridiplantae</taxon>
        <taxon>Streptophyta</taxon>
        <taxon>Embryophyta</taxon>
        <taxon>Tracheophyta</taxon>
        <taxon>Spermatophyta</taxon>
        <taxon>Magnoliopsida</taxon>
        <taxon>eudicotyledons</taxon>
        <taxon>Gunneridae</taxon>
        <taxon>Pentapetalae</taxon>
        <taxon>rosids</taxon>
        <taxon>fabids</taxon>
        <taxon>Fagales</taxon>
        <taxon>Fagaceae</taxon>
        <taxon>Lithocarpus</taxon>
    </lineage>
</organism>
<protein>
    <recommendedName>
        <fullName evidence="2">CCHC-type domain-containing protein</fullName>
    </recommendedName>
</protein>
<dbReference type="EMBL" id="JAZDWU010000006">
    <property type="protein sequence ID" value="KAK9999306.1"/>
    <property type="molecule type" value="Genomic_DNA"/>
</dbReference>
<dbReference type="PANTHER" id="PTHR31286">
    <property type="entry name" value="GLYCINE-RICH CELL WALL STRUCTURAL PROTEIN 1.8-LIKE"/>
    <property type="match status" value="1"/>
</dbReference>
<dbReference type="InterPro" id="IPR001878">
    <property type="entry name" value="Znf_CCHC"/>
</dbReference>
<proteinExistence type="predicted"/>
<dbReference type="PROSITE" id="PS50158">
    <property type="entry name" value="ZF_CCHC"/>
    <property type="match status" value="1"/>
</dbReference>
<sequence length="120" mass="13818">MEPYFKPSKVAVWARFPGLSIELYELEVDLDTPLLRSILIARFRQDILYEGIGSLCFSCGRVGHRKTHCPYTVKEMVVEMENVDVSDRGGKDVKEEERKKAPILKEKKWEIRGEIMALGC</sequence>
<dbReference type="SUPFAM" id="SSF57756">
    <property type="entry name" value="Retrovirus zinc finger-like domains"/>
    <property type="match status" value="1"/>
</dbReference>
<keyword evidence="1" id="KW-0863">Zinc-finger</keyword>
<accession>A0AAW2CMP4</accession>
<name>A0AAW2CMP4_9ROSI</name>